<keyword evidence="5" id="KW-1185">Reference proteome</keyword>
<dbReference type="Pfam" id="PF13692">
    <property type="entry name" value="Glyco_trans_1_4"/>
    <property type="match status" value="1"/>
</dbReference>
<dbReference type="Gene3D" id="3.40.50.2000">
    <property type="entry name" value="Glycogen Phosphorylase B"/>
    <property type="match status" value="2"/>
</dbReference>
<dbReference type="InterPro" id="IPR028098">
    <property type="entry name" value="Glyco_trans_4-like_N"/>
</dbReference>
<proteinExistence type="predicted"/>
<evidence type="ECO:0000259" key="3">
    <source>
        <dbReference type="Pfam" id="PF13439"/>
    </source>
</evidence>
<evidence type="ECO:0000313" key="4">
    <source>
        <dbReference type="EMBL" id="GLJ75562.1"/>
    </source>
</evidence>
<reference evidence="4" key="1">
    <citation type="journal article" date="2014" name="Int. J. Syst. Evol. Microbiol.">
        <title>Complete genome sequence of Corynebacterium casei LMG S-19264T (=DSM 44701T), isolated from a smear-ripened cheese.</title>
        <authorList>
            <consortium name="US DOE Joint Genome Institute (JGI-PGF)"/>
            <person name="Walter F."/>
            <person name="Albersmeier A."/>
            <person name="Kalinowski J."/>
            <person name="Ruckert C."/>
        </authorList>
    </citation>
    <scope>NUCLEOTIDE SEQUENCE</scope>
    <source>
        <strain evidence="4">VKM Ac-1401</strain>
    </source>
</reference>
<keyword evidence="2" id="KW-0808">Transferase</keyword>
<dbReference type="GO" id="GO:0016757">
    <property type="term" value="F:glycosyltransferase activity"/>
    <property type="evidence" value="ECO:0007669"/>
    <property type="project" value="UniProtKB-KW"/>
</dbReference>
<evidence type="ECO:0000256" key="2">
    <source>
        <dbReference type="ARBA" id="ARBA00022679"/>
    </source>
</evidence>
<gene>
    <name evidence="4" type="ORF">GCM10017584_11360</name>
</gene>
<organism evidence="4 5">
    <name type="scientific">Leifsonia poae</name>
    <dbReference type="NCBI Taxonomy" id="110933"/>
    <lineage>
        <taxon>Bacteria</taxon>
        <taxon>Bacillati</taxon>
        <taxon>Actinomycetota</taxon>
        <taxon>Actinomycetes</taxon>
        <taxon>Micrococcales</taxon>
        <taxon>Microbacteriaceae</taxon>
        <taxon>Leifsonia</taxon>
    </lineage>
</organism>
<dbReference type="PANTHER" id="PTHR12526:SF636">
    <property type="entry name" value="BLL3647 PROTEIN"/>
    <property type="match status" value="1"/>
</dbReference>
<comment type="caution">
    <text evidence="4">The sequence shown here is derived from an EMBL/GenBank/DDBJ whole genome shotgun (WGS) entry which is preliminary data.</text>
</comment>
<dbReference type="SUPFAM" id="SSF53756">
    <property type="entry name" value="UDP-Glycosyltransferase/glycogen phosphorylase"/>
    <property type="match status" value="1"/>
</dbReference>
<dbReference type="PANTHER" id="PTHR12526">
    <property type="entry name" value="GLYCOSYLTRANSFERASE"/>
    <property type="match status" value="1"/>
</dbReference>
<protein>
    <recommendedName>
        <fullName evidence="3">Glycosyltransferase subfamily 4-like N-terminal domain-containing protein</fullName>
    </recommendedName>
</protein>
<name>A0A9W6H8E3_9MICO</name>
<dbReference type="CDD" id="cd03801">
    <property type="entry name" value="GT4_PimA-like"/>
    <property type="match status" value="1"/>
</dbReference>
<dbReference type="EMBL" id="BSEN01000004">
    <property type="protein sequence ID" value="GLJ75562.1"/>
    <property type="molecule type" value="Genomic_DNA"/>
</dbReference>
<accession>A0A9W6H8E3</accession>
<dbReference type="AlphaFoldDB" id="A0A9W6H8E3"/>
<evidence type="ECO:0000256" key="1">
    <source>
        <dbReference type="ARBA" id="ARBA00022676"/>
    </source>
</evidence>
<reference evidence="4" key="2">
    <citation type="submission" date="2023-01" db="EMBL/GenBank/DDBJ databases">
        <authorList>
            <person name="Sun Q."/>
            <person name="Evtushenko L."/>
        </authorList>
    </citation>
    <scope>NUCLEOTIDE SEQUENCE</scope>
    <source>
        <strain evidence="4">VKM Ac-1401</strain>
    </source>
</reference>
<sequence>MVTTWFPSEAQPAQAPFNLNHAQAIALDSDVAVIHVRLGSSAPDVNEVYGGIRVQRRSLSPRHPLRSARMLVAIARAVRASDILHTMAFSSALVAAVALPFSRPAWVHTEHWNGVTNPASVSRTWERLAWMRRVLRRPRHLTAVTGQLGAVLSELSGGRPVDVVPCVVENPRPVIQRDPAGIRMVGVGFLVPRKNPLMAVDVVAELAKERPDVSMTWVGGGPLQADVEAESRRLGVADRFTLTGMVDPDAVFEYFEKANLFFLPTEQENFFTAAAEALSAGLPVVAGRVGGFTDYIDESNGVITDDLTVAGYTAAILRAVDGLSDVPSATLAEPIRERFSRRRIADQFGAIYAAVTAG</sequence>
<evidence type="ECO:0000313" key="5">
    <source>
        <dbReference type="Proteomes" id="UP001142372"/>
    </source>
</evidence>
<keyword evidence="1" id="KW-0328">Glycosyltransferase</keyword>
<dbReference type="Pfam" id="PF13439">
    <property type="entry name" value="Glyco_transf_4"/>
    <property type="match status" value="1"/>
</dbReference>
<feature type="domain" description="Glycosyltransferase subfamily 4-like N-terminal" evidence="3">
    <location>
        <begin position="30"/>
        <end position="168"/>
    </location>
</feature>
<dbReference type="Proteomes" id="UP001142372">
    <property type="component" value="Unassembled WGS sequence"/>
</dbReference>